<dbReference type="InterPro" id="IPR004358">
    <property type="entry name" value="Sig_transdc_His_kin-like_C"/>
</dbReference>
<comment type="subcellular location">
    <subcellularLocation>
        <location evidence="2">Membrane</location>
    </subcellularLocation>
</comment>
<evidence type="ECO:0000256" key="5">
    <source>
        <dbReference type="ARBA" id="ARBA00022679"/>
    </source>
</evidence>
<evidence type="ECO:0000313" key="12">
    <source>
        <dbReference type="Proteomes" id="UP001143307"/>
    </source>
</evidence>
<dbReference type="Proteomes" id="UP001143307">
    <property type="component" value="Unassembled WGS sequence"/>
</dbReference>
<keyword evidence="8" id="KW-1133">Transmembrane helix</keyword>
<dbReference type="PANTHER" id="PTHR43065">
    <property type="entry name" value="SENSOR HISTIDINE KINASE"/>
    <property type="match status" value="1"/>
</dbReference>
<dbReference type="PANTHER" id="PTHR43065:SF42">
    <property type="entry name" value="TWO-COMPONENT SENSOR PPRA"/>
    <property type="match status" value="1"/>
</dbReference>
<dbReference type="Gene3D" id="1.10.287.130">
    <property type="match status" value="1"/>
</dbReference>
<evidence type="ECO:0000256" key="4">
    <source>
        <dbReference type="ARBA" id="ARBA00022553"/>
    </source>
</evidence>
<evidence type="ECO:0000256" key="7">
    <source>
        <dbReference type="SAM" id="Coils"/>
    </source>
</evidence>
<dbReference type="InterPro" id="IPR003594">
    <property type="entry name" value="HATPase_dom"/>
</dbReference>
<protein>
    <recommendedName>
        <fullName evidence="3">histidine kinase</fullName>
        <ecNumber evidence="3">2.7.13.3</ecNumber>
    </recommendedName>
</protein>
<dbReference type="Gene3D" id="3.30.565.10">
    <property type="entry name" value="Histidine kinase-like ATPase, C-terminal domain"/>
    <property type="match status" value="1"/>
</dbReference>
<dbReference type="CDD" id="cd00082">
    <property type="entry name" value="HisKA"/>
    <property type="match status" value="1"/>
</dbReference>
<dbReference type="SUPFAM" id="SSF55874">
    <property type="entry name" value="ATPase domain of HSP90 chaperone/DNA topoisomerase II/histidine kinase"/>
    <property type="match status" value="1"/>
</dbReference>
<dbReference type="InterPro" id="IPR005467">
    <property type="entry name" value="His_kinase_dom"/>
</dbReference>
<dbReference type="PROSITE" id="PS50885">
    <property type="entry name" value="HAMP"/>
    <property type="match status" value="1"/>
</dbReference>
<evidence type="ECO:0000256" key="8">
    <source>
        <dbReference type="SAM" id="Phobius"/>
    </source>
</evidence>
<keyword evidence="5" id="KW-0808">Transferase</keyword>
<feature type="transmembrane region" description="Helical" evidence="8">
    <location>
        <begin position="161"/>
        <end position="183"/>
    </location>
</feature>
<dbReference type="PROSITE" id="PS50109">
    <property type="entry name" value="HIS_KIN"/>
    <property type="match status" value="1"/>
</dbReference>
<accession>A0ABT3SW25</accession>
<evidence type="ECO:0000259" key="10">
    <source>
        <dbReference type="PROSITE" id="PS50885"/>
    </source>
</evidence>
<keyword evidence="12" id="KW-1185">Reference proteome</keyword>
<evidence type="ECO:0000313" key="11">
    <source>
        <dbReference type="EMBL" id="MCX2974196.1"/>
    </source>
</evidence>
<keyword evidence="8" id="KW-0472">Membrane</keyword>
<proteinExistence type="predicted"/>
<dbReference type="InterPro" id="IPR003660">
    <property type="entry name" value="HAMP_dom"/>
</dbReference>
<evidence type="ECO:0000256" key="3">
    <source>
        <dbReference type="ARBA" id="ARBA00012438"/>
    </source>
</evidence>
<dbReference type="SMART" id="SM00387">
    <property type="entry name" value="HATPase_c"/>
    <property type="match status" value="1"/>
</dbReference>
<gene>
    <name evidence="11" type="ORF">EYC87_11440</name>
</gene>
<comment type="catalytic activity">
    <reaction evidence="1">
        <text>ATP + protein L-histidine = ADP + protein N-phospho-L-histidine.</text>
        <dbReference type="EC" id="2.7.13.3"/>
    </reaction>
</comment>
<organism evidence="11 12">
    <name type="scientific">Candidatus Seongchinamella marina</name>
    <dbReference type="NCBI Taxonomy" id="2518990"/>
    <lineage>
        <taxon>Bacteria</taxon>
        <taxon>Pseudomonadati</taxon>
        <taxon>Pseudomonadota</taxon>
        <taxon>Gammaproteobacteria</taxon>
        <taxon>Cellvibrionales</taxon>
        <taxon>Halieaceae</taxon>
        <taxon>Seongchinamella</taxon>
    </lineage>
</organism>
<dbReference type="Pfam" id="PF02518">
    <property type="entry name" value="HATPase_c"/>
    <property type="match status" value="1"/>
</dbReference>
<dbReference type="Pfam" id="PF17152">
    <property type="entry name" value="CHASE8"/>
    <property type="match status" value="1"/>
</dbReference>
<dbReference type="SMART" id="SM00388">
    <property type="entry name" value="HisKA"/>
    <property type="match status" value="1"/>
</dbReference>
<dbReference type="InterPro" id="IPR033417">
    <property type="entry name" value="CHASE8"/>
</dbReference>
<keyword evidence="7" id="KW-0175">Coiled coil</keyword>
<comment type="caution">
    <text evidence="11">The sequence shown here is derived from an EMBL/GenBank/DDBJ whole genome shotgun (WGS) entry which is preliminary data.</text>
</comment>
<evidence type="ECO:0000256" key="1">
    <source>
        <dbReference type="ARBA" id="ARBA00000085"/>
    </source>
</evidence>
<dbReference type="EMBL" id="SHNP01000004">
    <property type="protein sequence ID" value="MCX2974196.1"/>
    <property type="molecule type" value="Genomic_DNA"/>
</dbReference>
<feature type="domain" description="Histidine kinase" evidence="9">
    <location>
        <begin position="262"/>
        <end position="477"/>
    </location>
</feature>
<dbReference type="SUPFAM" id="SSF47384">
    <property type="entry name" value="Homodimeric domain of signal transducing histidine kinase"/>
    <property type="match status" value="1"/>
</dbReference>
<sequence>MIFSMKKIRISFFYRQLLALVVINSIPLIFVSTELLSSSYSHIKESQEILLKERLSFLSSTVASAILFDDVNTAHSILSTLEQDKDVRYARIYDADSNLFSEYSRLNEVDSSGFDSSNEEIEYAETIIYLRSPIIFDNEHLGFVTLSADTYYAGQTKRTDFYLALVAVIIGSLSLALLLNWFVQRRLSAPINNLMGVIKYVSRQAKYDRQLAVPNDPEFSELFIGINEMLNTLSQHEQEREEASAQIIQSSKLATLGEMATSVAHELNQPLQVIRLAVANASHRIASGNPDLEIVSEKLSRIDGQAERASAIIDHMRIFGREAKEELEYIDPKMVITNSLDLMGEQMRLNNIEVTSDLPEECSLVLGHMILMEQVMLNLLTNARDAIDQNSGERKIALRVFEDAEGVHITSTDTGGGIPEDVLPRIFEPFYTTKDINQGTGLGLSVAYGIVRDMRGTIAAGNTANGAQFTITFPLTSD</sequence>
<dbReference type="EC" id="2.7.13.3" evidence="3"/>
<feature type="domain" description="HAMP" evidence="10">
    <location>
        <begin position="185"/>
        <end position="238"/>
    </location>
</feature>
<dbReference type="Gene3D" id="6.10.340.10">
    <property type="match status" value="1"/>
</dbReference>
<dbReference type="InterPro" id="IPR036890">
    <property type="entry name" value="HATPase_C_sf"/>
</dbReference>
<dbReference type="Pfam" id="PF00512">
    <property type="entry name" value="HisKA"/>
    <property type="match status" value="1"/>
</dbReference>
<evidence type="ECO:0000259" key="9">
    <source>
        <dbReference type="PROSITE" id="PS50109"/>
    </source>
</evidence>
<keyword evidence="4" id="KW-0597">Phosphoprotein</keyword>
<keyword evidence="6" id="KW-0418">Kinase</keyword>
<evidence type="ECO:0000256" key="6">
    <source>
        <dbReference type="ARBA" id="ARBA00022777"/>
    </source>
</evidence>
<dbReference type="InterPro" id="IPR003661">
    <property type="entry name" value="HisK_dim/P_dom"/>
</dbReference>
<dbReference type="InterPro" id="IPR036097">
    <property type="entry name" value="HisK_dim/P_sf"/>
</dbReference>
<reference evidence="11" key="1">
    <citation type="submission" date="2019-02" db="EMBL/GenBank/DDBJ databases">
        <authorList>
            <person name="Li S.-H."/>
        </authorList>
    </citation>
    <scope>NUCLEOTIDE SEQUENCE</scope>
    <source>
        <strain evidence="11">IMCC8485</strain>
    </source>
</reference>
<evidence type="ECO:0000256" key="2">
    <source>
        <dbReference type="ARBA" id="ARBA00004370"/>
    </source>
</evidence>
<dbReference type="PRINTS" id="PR00344">
    <property type="entry name" value="BCTRLSENSOR"/>
</dbReference>
<feature type="coiled-coil region" evidence="7">
    <location>
        <begin position="226"/>
        <end position="253"/>
    </location>
</feature>
<keyword evidence="8" id="KW-0812">Transmembrane</keyword>
<name>A0ABT3SW25_9GAMM</name>